<dbReference type="InterPro" id="IPR025282">
    <property type="entry name" value="DUF4214"/>
</dbReference>
<dbReference type="RefSeq" id="WP_188891927.1">
    <property type="nucleotide sequence ID" value="NZ_BMHY01000011.1"/>
</dbReference>
<evidence type="ECO:0000259" key="3">
    <source>
        <dbReference type="Pfam" id="PF13946"/>
    </source>
</evidence>
<dbReference type="Gene3D" id="3.40.50.2000">
    <property type="entry name" value="Glycogen Phosphorylase B"/>
    <property type="match status" value="1"/>
</dbReference>
<keyword evidence="5" id="KW-1185">Reference proteome</keyword>
<dbReference type="AlphaFoldDB" id="A0A917HME2"/>
<dbReference type="SUPFAM" id="SSF53756">
    <property type="entry name" value="UDP-Glycosyltransferase/glycogen phosphorylase"/>
    <property type="match status" value="1"/>
</dbReference>
<dbReference type="Pfam" id="PF00534">
    <property type="entry name" value="Glycos_transf_1"/>
    <property type="match status" value="1"/>
</dbReference>
<dbReference type="Proteomes" id="UP000600247">
    <property type="component" value="Unassembled WGS sequence"/>
</dbReference>
<dbReference type="InterPro" id="IPR001296">
    <property type="entry name" value="Glyco_trans_1"/>
</dbReference>
<accession>A0A917HME2</accession>
<dbReference type="PANTHER" id="PTHR46401:SF8">
    <property type="entry name" value="BLL6006 PROTEIN"/>
    <property type="match status" value="1"/>
</dbReference>
<proteinExistence type="predicted"/>
<dbReference type="Pfam" id="PF13946">
    <property type="entry name" value="DUF4214"/>
    <property type="match status" value="1"/>
</dbReference>
<feature type="domain" description="Glycosyl transferase family 1" evidence="2">
    <location>
        <begin position="441"/>
        <end position="594"/>
    </location>
</feature>
<dbReference type="Gene3D" id="1.10.3130.20">
    <property type="entry name" value="Phycobilisome linker domain"/>
    <property type="match status" value="1"/>
</dbReference>
<dbReference type="PANTHER" id="PTHR46401">
    <property type="entry name" value="GLYCOSYLTRANSFERASE WBBK-RELATED"/>
    <property type="match status" value="1"/>
</dbReference>
<name>A0A917HME2_9BACL</name>
<evidence type="ECO:0000313" key="5">
    <source>
        <dbReference type="Proteomes" id="UP000600247"/>
    </source>
</evidence>
<dbReference type="GO" id="GO:0016757">
    <property type="term" value="F:glycosyltransferase activity"/>
    <property type="evidence" value="ECO:0007669"/>
    <property type="project" value="InterPro"/>
</dbReference>
<protein>
    <recommendedName>
        <fullName evidence="6">Glycosyltransferase</fullName>
    </recommendedName>
</protein>
<feature type="compositionally biased region" description="Basic residues" evidence="1">
    <location>
        <begin position="1"/>
        <end position="63"/>
    </location>
</feature>
<sequence length="633" mass="71485">MKRKGNRKRGSIKRGSQSRRKRRKHAKPRRLLRRSGKGRRKGRKGRKGYRRRLARARTRKRAEKKGFDAVRLRAGNELFKQQLPVGGRIIDWFREIFKLDHDEFLWELYRQILQREPDAAGFQDHKQRLEDGTAKVWIAASLIQSQEAESVFDRGPSGEANTAAHVFQNLFPAAELDFIHAAHVHLLQREPEAERVASYAGALRQGLQRRIWIARLLLSDEAQSLLVGAGAPAPAAPRSSGQYRNIGIFLCFGSQISMDGEGIGRFIVRLSEGLLALDKGYALHVTTTEANFKETSAVFHYLLERYKGRVHIHHSDSMDMINRNVPADVWIVPYIGMALAQYLQKPTIICLHDLVYLHFPELYAGNQTHYQYVHAIAQKITAKAAAVVFDSEFTRRHEGHKFLSLPAHQTTVIRFAAPREEYSAFGVVSEDTIRSKYKLYGPYMVFPSVIRLHKNHERLIDAFHRFRLTEIGAASGLKLVFTDVLANRPRQQEITAALNAIGDPGIRTSIQFLGRIPSGELPSLYKYASGTIVPTLFEGSCPFPILESLLMDTPVAYGRLEVVEEVIADSSSFATFNPRDQLEMADAIARLWLQGKSVVPEQKAALGGILHRNWIDVARDYSAIIDNIAASTP</sequence>
<evidence type="ECO:0000313" key="4">
    <source>
        <dbReference type="EMBL" id="GGG83332.1"/>
    </source>
</evidence>
<comment type="caution">
    <text evidence="4">The sequence shown here is derived from an EMBL/GenBank/DDBJ whole genome shotgun (WGS) entry which is preliminary data.</text>
</comment>
<organism evidence="4 5">
    <name type="scientific">Paenibacillus radicis</name>
    <name type="common">ex Gao et al. 2016</name>
    <dbReference type="NCBI Taxonomy" id="1737354"/>
    <lineage>
        <taxon>Bacteria</taxon>
        <taxon>Bacillati</taxon>
        <taxon>Bacillota</taxon>
        <taxon>Bacilli</taxon>
        <taxon>Bacillales</taxon>
        <taxon>Paenibacillaceae</taxon>
        <taxon>Paenibacillus</taxon>
    </lineage>
</organism>
<dbReference type="InterPro" id="IPR038255">
    <property type="entry name" value="PBS_linker_sf"/>
</dbReference>
<feature type="domain" description="DUF4214" evidence="3">
    <location>
        <begin position="99"/>
        <end position="150"/>
    </location>
</feature>
<feature type="region of interest" description="Disordered" evidence="1">
    <location>
        <begin position="1"/>
        <end position="64"/>
    </location>
</feature>
<evidence type="ECO:0008006" key="6">
    <source>
        <dbReference type="Google" id="ProtNLM"/>
    </source>
</evidence>
<dbReference type="EMBL" id="BMHY01000011">
    <property type="protein sequence ID" value="GGG83332.1"/>
    <property type="molecule type" value="Genomic_DNA"/>
</dbReference>
<reference evidence="4 5" key="1">
    <citation type="journal article" date="2014" name="Int. J. Syst. Evol. Microbiol.">
        <title>Complete genome sequence of Corynebacterium casei LMG S-19264T (=DSM 44701T), isolated from a smear-ripened cheese.</title>
        <authorList>
            <consortium name="US DOE Joint Genome Institute (JGI-PGF)"/>
            <person name="Walter F."/>
            <person name="Albersmeier A."/>
            <person name="Kalinowski J."/>
            <person name="Ruckert C."/>
        </authorList>
    </citation>
    <scope>NUCLEOTIDE SEQUENCE [LARGE SCALE GENOMIC DNA]</scope>
    <source>
        <strain evidence="4 5">CGMCC 1.15286</strain>
    </source>
</reference>
<evidence type="ECO:0000259" key="2">
    <source>
        <dbReference type="Pfam" id="PF00534"/>
    </source>
</evidence>
<evidence type="ECO:0000256" key="1">
    <source>
        <dbReference type="SAM" id="MobiDB-lite"/>
    </source>
</evidence>
<gene>
    <name evidence="4" type="ORF">GCM10010918_46180</name>
</gene>